<organism evidence="12 13">
    <name type="scientific">Tritrichomonas musculus</name>
    <dbReference type="NCBI Taxonomy" id="1915356"/>
    <lineage>
        <taxon>Eukaryota</taxon>
        <taxon>Metamonada</taxon>
        <taxon>Parabasalia</taxon>
        <taxon>Tritrichomonadida</taxon>
        <taxon>Tritrichomonadidae</taxon>
        <taxon>Tritrichomonas</taxon>
    </lineage>
</organism>
<evidence type="ECO:0000256" key="5">
    <source>
        <dbReference type="ARBA" id="ARBA00022679"/>
    </source>
</evidence>
<evidence type="ECO:0000256" key="9">
    <source>
        <dbReference type="SAM" id="Phobius"/>
    </source>
</evidence>
<feature type="transmembrane region" description="Helical" evidence="9">
    <location>
        <begin position="402"/>
        <end position="424"/>
    </location>
</feature>
<evidence type="ECO:0000256" key="3">
    <source>
        <dbReference type="ARBA" id="ARBA00007222"/>
    </source>
</evidence>
<feature type="domain" description="Protein O-mannosyl-transferase C-terminal four TM" evidence="11">
    <location>
        <begin position="308"/>
        <end position="461"/>
    </location>
</feature>
<evidence type="ECO:0000256" key="4">
    <source>
        <dbReference type="ARBA" id="ARBA00022676"/>
    </source>
</evidence>
<evidence type="ECO:0000256" key="6">
    <source>
        <dbReference type="ARBA" id="ARBA00022692"/>
    </source>
</evidence>
<feature type="transmembrane region" description="Helical" evidence="9">
    <location>
        <begin position="431"/>
        <end position="450"/>
    </location>
</feature>
<feature type="transmembrane region" description="Helical" evidence="9">
    <location>
        <begin position="378"/>
        <end position="396"/>
    </location>
</feature>
<dbReference type="PANTHER" id="PTHR10050">
    <property type="entry name" value="DOLICHYL-PHOSPHATE-MANNOSE--PROTEIN MANNOSYLTRANSFERASE"/>
    <property type="match status" value="1"/>
</dbReference>
<name>A0ABR2KUF6_9EUKA</name>
<evidence type="ECO:0000313" key="12">
    <source>
        <dbReference type="EMBL" id="KAK8894735.1"/>
    </source>
</evidence>
<comment type="caution">
    <text evidence="12">The sequence shown here is derived from an EMBL/GenBank/DDBJ whole genome shotgun (WGS) entry which is preliminary data.</text>
</comment>
<feature type="transmembrane region" description="Helical" evidence="9">
    <location>
        <begin position="354"/>
        <end position="371"/>
    </location>
</feature>
<comment type="pathway">
    <text evidence="2">Protein modification; protein glycosylation.</text>
</comment>
<protein>
    <recommendedName>
        <fullName evidence="14">Dolichyl-phosphate-mannose--protein mannosyltransferase</fullName>
    </recommendedName>
</protein>
<proteinExistence type="inferred from homology"/>
<evidence type="ECO:0000256" key="2">
    <source>
        <dbReference type="ARBA" id="ARBA00004922"/>
    </source>
</evidence>
<keyword evidence="6 9" id="KW-0812">Transmembrane</keyword>
<feature type="transmembrane region" description="Helical" evidence="9">
    <location>
        <begin position="240"/>
        <end position="261"/>
    </location>
</feature>
<feature type="transmembrane region" description="Helical" evidence="9">
    <location>
        <begin position="12"/>
        <end position="32"/>
    </location>
</feature>
<evidence type="ECO:0000256" key="7">
    <source>
        <dbReference type="ARBA" id="ARBA00022989"/>
    </source>
</evidence>
<evidence type="ECO:0000259" key="11">
    <source>
        <dbReference type="Pfam" id="PF16192"/>
    </source>
</evidence>
<feature type="transmembrane region" description="Helical" evidence="9">
    <location>
        <begin position="159"/>
        <end position="177"/>
    </location>
</feature>
<evidence type="ECO:0000256" key="1">
    <source>
        <dbReference type="ARBA" id="ARBA00004127"/>
    </source>
</evidence>
<evidence type="ECO:0000256" key="8">
    <source>
        <dbReference type="ARBA" id="ARBA00023136"/>
    </source>
</evidence>
<accession>A0ABR2KUF6</accession>
<feature type="domain" description="ArnT-like N-terminal" evidence="10">
    <location>
        <begin position="23"/>
        <end position="261"/>
    </location>
</feature>
<comment type="subcellular location">
    <subcellularLocation>
        <location evidence="1">Endomembrane system</location>
        <topology evidence="1">Multi-pass membrane protein</topology>
    </subcellularLocation>
</comment>
<dbReference type="Proteomes" id="UP001470230">
    <property type="component" value="Unassembled WGS sequence"/>
</dbReference>
<dbReference type="InterPro" id="IPR003342">
    <property type="entry name" value="ArnT-like_N"/>
</dbReference>
<dbReference type="EMBL" id="JAPFFF010000003">
    <property type="protein sequence ID" value="KAK8894735.1"/>
    <property type="molecule type" value="Genomic_DNA"/>
</dbReference>
<dbReference type="InterPro" id="IPR032421">
    <property type="entry name" value="PMT_4TMC"/>
</dbReference>
<evidence type="ECO:0000259" key="10">
    <source>
        <dbReference type="Pfam" id="PF02366"/>
    </source>
</evidence>
<dbReference type="InterPro" id="IPR027005">
    <property type="entry name" value="PMT-like"/>
</dbReference>
<evidence type="ECO:0008006" key="14">
    <source>
        <dbReference type="Google" id="ProtNLM"/>
    </source>
</evidence>
<dbReference type="PANTHER" id="PTHR10050:SF46">
    <property type="entry name" value="PROTEIN O-MANNOSYL-TRANSFERASE 2"/>
    <property type="match status" value="1"/>
</dbReference>
<gene>
    <name evidence="12" type="ORF">M9Y10_023172</name>
</gene>
<dbReference type="Pfam" id="PF16192">
    <property type="entry name" value="PMT_4TMC"/>
    <property type="match status" value="1"/>
</dbReference>
<reference evidence="12 13" key="1">
    <citation type="submission" date="2024-04" db="EMBL/GenBank/DDBJ databases">
        <title>Tritrichomonas musculus Genome.</title>
        <authorList>
            <person name="Alves-Ferreira E."/>
            <person name="Grigg M."/>
            <person name="Lorenzi H."/>
            <person name="Galac M."/>
        </authorList>
    </citation>
    <scope>NUCLEOTIDE SEQUENCE [LARGE SCALE GENOMIC DNA]</scope>
    <source>
        <strain evidence="12 13">EAF2021</strain>
    </source>
</reference>
<keyword evidence="5" id="KW-0808">Transferase</keyword>
<comment type="similarity">
    <text evidence="3">Belongs to the glycosyltransferase 39 family.</text>
</comment>
<keyword evidence="8 9" id="KW-0472">Membrane</keyword>
<keyword evidence="13" id="KW-1185">Reference proteome</keyword>
<evidence type="ECO:0000313" key="13">
    <source>
        <dbReference type="Proteomes" id="UP001470230"/>
    </source>
</evidence>
<sequence length="497" mass="57160">MKPQIIQIKSKFETLDTFIVLALCIVSFWTHFWTIQHPANITFDEVHFGNFTNWYTQSRFFFDIHPPLGKIIMFMFANLSEYDGTIHFEGENGHNYKDPAYVQLRITPAFFSSMCSPLIYLAMRFSSFSKCASFAAASLVCFDTSLLCEGKFILSDGMLHFFTCLHIMIFCYCLSLPRKSFEFTLWLYLSGFSLGAACSCKNTAWGMCGLNGLYHVLELWITHNYMITPHFISEVSNRGVILISTAISVYFISFIIHFALLPFHGQGTGYLRQNMRDQLVDSNLIGHQLWGVRVTGSSVLWRSIILTFIMHTGNMHITQFHPYQSRPFGWPLLTDIRVAFFLSGNIEVACMGNAFSYYMAFFGVISCIFAYNHKKWIISLRFVIGWAVSYFPFFLIPRSMYLYHYLIPLMFGCMSFGAFIDLYLPKFLRGYLAVISCFLAFVGFVLWSPYCYGSPSYDKKVVIWNQNWLSGDHVHQSLAAKDGKKTMDLSTQGIQVI</sequence>
<keyword evidence="7 9" id="KW-1133">Transmembrane helix</keyword>
<dbReference type="Pfam" id="PF02366">
    <property type="entry name" value="PMT"/>
    <property type="match status" value="1"/>
</dbReference>
<keyword evidence="4" id="KW-0328">Glycosyltransferase</keyword>